<dbReference type="PANTHER" id="PTHR30055:SF234">
    <property type="entry name" value="HTH-TYPE TRANSCRIPTIONAL REGULATOR BETI"/>
    <property type="match status" value="1"/>
</dbReference>
<evidence type="ECO:0000313" key="6">
    <source>
        <dbReference type="Proteomes" id="UP000733379"/>
    </source>
</evidence>
<comment type="caution">
    <text evidence="5">The sequence shown here is derived from an EMBL/GenBank/DDBJ whole genome shotgun (WGS) entry which is preliminary data.</text>
</comment>
<dbReference type="SUPFAM" id="SSF48498">
    <property type="entry name" value="Tetracyclin repressor-like, C-terminal domain"/>
    <property type="match status" value="1"/>
</dbReference>
<dbReference type="Gene3D" id="1.10.357.10">
    <property type="entry name" value="Tetracycline Repressor, domain 2"/>
    <property type="match status" value="1"/>
</dbReference>
<keyword evidence="1" id="KW-0805">Transcription regulation</keyword>
<evidence type="ECO:0000256" key="2">
    <source>
        <dbReference type="ARBA" id="ARBA00023125"/>
    </source>
</evidence>
<dbReference type="InterPro" id="IPR001647">
    <property type="entry name" value="HTH_TetR"/>
</dbReference>
<evidence type="ECO:0000256" key="3">
    <source>
        <dbReference type="ARBA" id="ARBA00023163"/>
    </source>
</evidence>
<organism evidence="5 6">
    <name type="scientific">Nocardia albiluteola</name>
    <dbReference type="NCBI Taxonomy" id="2842303"/>
    <lineage>
        <taxon>Bacteria</taxon>
        <taxon>Bacillati</taxon>
        <taxon>Actinomycetota</taxon>
        <taxon>Actinomycetes</taxon>
        <taxon>Mycobacteriales</taxon>
        <taxon>Nocardiaceae</taxon>
        <taxon>Nocardia</taxon>
    </lineage>
</organism>
<gene>
    <name evidence="5" type="ORF">KO481_05830</name>
</gene>
<keyword evidence="3" id="KW-0804">Transcription</keyword>
<protein>
    <submittedName>
        <fullName evidence="5">TetR/AcrR family transcriptional regulator</fullName>
    </submittedName>
</protein>
<keyword evidence="2" id="KW-0238">DNA-binding</keyword>
<feature type="domain" description="HTH tetR-type" evidence="4">
    <location>
        <begin position="2"/>
        <end position="47"/>
    </location>
</feature>
<sequence>MSASIATLAEFGYTGTSFTKIAGAAQLSSTRLISYHFGGKDDLMTAVVNQIVEAAVEFMTPRIAAEGGHWARVAAYITSNLEFLHAHPDQLRALVEIRNFARTPEGVPLVDAVSSANAVAGIHALLHAGQEAGEFASFDTHVMAVTIRAAIDTAGVRYATGLESELEQYADQLVELFGRAVLAGVTRG</sequence>
<dbReference type="PANTHER" id="PTHR30055">
    <property type="entry name" value="HTH-TYPE TRANSCRIPTIONAL REGULATOR RUTR"/>
    <property type="match status" value="1"/>
</dbReference>
<dbReference type="Gene3D" id="1.10.10.60">
    <property type="entry name" value="Homeodomain-like"/>
    <property type="match status" value="1"/>
</dbReference>
<accession>A0ABS6ASN4</accession>
<dbReference type="RefSeq" id="WP_215915808.1">
    <property type="nucleotide sequence ID" value="NZ_JAHKNI010000001.1"/>
</dbReference>
<name>A0ABS6ASN4_9NOCA</name>
<dbReference type="Proteomes" id="UP000733379">
    <property type="component" value="Unassembled WGS sequence"/>
</dbReference>
<evidence type="ECO:0000256" key="1">
    <source>
        <dbReference type="ARBA" id="ARBA00023015"/>
    </source>
</evidence>
<dbReference type="EMBL" id="JAHKNI010000001">
    <property type="protein sequence ID" value="MBU3061044.1"/>
    <property type="molecule type" value="Genomic_DNA"/>
</dbReference>
<dbReference type="InterPro" id="IPR050109">
    <property type="entry name" value="HTH-type_TetR-like_transc_reg"/>
</dbReference>
<dbReference type="InterPro" id="IPR036271">
    <property type="entry name" value="Tet_transcr_reg_TetR-rel_C_sf"/>
</dbReference>
<evidence type="ECO:0000313" key="5">
    <source>
        <dbReference type="EMBL" id="MBU3061044.1"/>
    </source>
</evidence>
<dbReference type="Pfam" id="PF00440">
    <property type="entry name" value="TetR_N"/>
    <property type="match status" value="1"/>
</dbReference>
<proteinExistence type="predicted"/>
<dbReference type="InterPro" id="IPR009057">
    <property type="entry name" value="Homeodomain-like_sf"/>
</dbReference>
<dbReference type="SUPFAM" id="SSF46689">
    <property type="entry name" value="Homeodomain-like"/>
    <property type="match status" value="1"/>
</dbReference>
<keyword evidence="6" id="KW-1185">Reference proteome</keyword>
<evidence type="ECO:0000259" key="4">
    <source>
        <dbReference type="Pfam" id="PF00440"/>
    </source>
</evidence>
<reference evidence="5 6" key="1">
    <citation type="submission" date="2021-06" db="EMBL/GenBank/DDBJ databases">
        <title>Actinomycetes sequencing.</title>
        <authorList>
            <person name="Shan Q."/>
        </authorList>
    </citation>
    <scope>NUCLEOTIDE SEQUENCE [LARGE SCALE GENOMIC DNA]</scope>
    <source>
        <strain evidence="5 6">NEAU-G5</strain>
    </source>
</reference>